<organism evidence="2 3">
    <name type="scientific">Kitasatospora phosalacinea</name>
    <dbReference type="NCBI Taxonomy" id="2065"/>
    <lineage>
        <taxon>Bacteria</taxon>
        <taxon>Bacillati</taxon>
        <taxon>Actinomycetota</taxon>
        <taxon>Actinomycetes</taxon>
        <taxon>Kitasatosporales</taxon>
        <taxon>Streptomycetaceae</taxon>
        <taxon>Kitasatospora</taxon>
    </lineage>
</organism>
<evidence type="ECO:0000313" key="2">
    <source>
        <dbReference type="EMBL" id="MFE1355392.1"/>
    </source>
</evidence>
<dbReference type="Proteomes" id="UP001599542">
    <property type="component" value="Unassembled WGS sequence"/>
</dbReference>
<proteinExistence type="predicted"/>
<gene>
    <name evidence="2" type="ORF">ACFW6T_25715</name>
</gene>
<feature type="region of interest" description="Disordered" evidence="1">
    <location>
        <begin position="1"/>
        <end position="95"/>
    </location>
</feature>
<name>A0ABW6GRK1_9ACTN</name>
<evidence type="ECO:0000313" key="3">
    <source>
        <dbReference type="Proteomes" id="UP001599542"/>
    </source>
</evidence>
<feature type="compositionally biased region" description="Pro residues" evidence="1">
    <location>
        <begin position="17"/>
        <end position="35"/>
    </location>
</feature>
<reference evidence="2 3" key="1">
    <citation type="submission" date="2024-09" db="EMBL/GenBank/DDBJ databases">
        <title>The Natural Products Discovery Center: Release of the First 8490 Sequenced Strains for Exploring Actinobacteria Biosynthetic Diversity.</title>
        <authorList>
            <person name="Kalkreuter E."/>
            <person name="Kautsar S.A."/>
            <person name="Yang D."/>
            <person name="Bader C.D."/>
            <person name="Teijaro C.N."/>
            <person name="Fluegel L."/>
            <person name="Davis C.M."/>
            <person name="Simpson J.R."/>
            <person name="Lauterbach L."/>
            <person name="Steele A.D."/>
            <person name="Gui C."/>
            <person name="Meng S."/>
            <person name="Li G."/>
            <person name="Viehrig K."/>
            <person name="Ye F."/>
            <person name="Su P."/>
            <person name="Kiefer A.F."/>
            <person name="Nichols A."/>
            <person name="Cepeda A.J."/>
            <person name="Yan W."/>
            <person name="Fan B."/>
            <person name="Jiang Y."/>
            <person name="Adhikari A."/>
            <person name="Zheng C.-J."/>
            <person name="Schuster L."/>
            <person name="Cowan T.M."/>
            <person name="Smanski M.J."/>
            <person name="Chevrette M.G."/>
            <person name="De Carvalho L.P.S."/>
            <person name="Shen B."/>
        </authorList>
    </citation>
    <scope>NUCLEOTIDE SEQUENCE [LARGE SCALE GENOMIC DNA]</scope>
    <source>
        <strain evidence="2 3">NPDC058753</strain>
    </source>
</reference>
<dbReference type="EMBL" id="JBHYPX010000059">
    <property type="protein sequence ID" value="MFE1355392.1"/>
    <property type="molecule type" value="Genomic_DNA"/>
</dbReference>
<protein>
    <submittedName>
        <fullName evidence="2">Uncharacterized protein</fullName>
    </submittedName>
</protein>
<sequence length="323" mass="34334">MGTPERTPERAASPAPASAPSPQPQTPPPAQPQPQAPEQVLRGPQARRIADRLSVQFRVPFEPQYEPRHDVRPEPRPEPPAESSPAPAAPAGPRWTLRWYDGPTVDAVRGALGRLFPDGTAAAFAVRRDLTTRALALAAIRETRAGAMHRSVGSWGQRYHLEQLLAGQEHPDRPSGPREAAMLERLLAAATAESARGPAAPDLSRAFDLVARDGVAWLLPEHRLAGPADRDELALAPLEYLTARYATGVHRTAWETALAVLPLRTAVTAAHQDEEPDPEAARAALALLPALRAQLAAEIDAIGDRLAATAAPAPASTPAASTA</sequence>
<comment type="caution">
    <text evidence="2">The sequence shown here is derived from an EMBL/GenBank/DDBJ whole genome shotgun (WGS) entry which is preliminary data.</text>
</comment>
<feature type="compositionally biased region" description="Basic and acidic residues" evidence="1">
    <location>
        <begin position="65"/>
        <end position="79"/>
    </location>
</feature>
<feature type="compositionally biased region" description="Pro residues" evidence="1">
    <location>
        <begin position="80"/>
        <end position="90"/>
    </location>
</feature>
<accession>A0ABW6GRK1</accession>
<dbReference type="RefSeq" id="WP_380314730.1">
    <property type="nucleotide sequence ID" value="NZ_JBHYPW010000001.1"/>
</dbReference>
<evidence type="ECO:0000256" key="1">
    <source>
        <dbReference type="SAM" id="MobiDB-lite"/>
    </source>
</evidence>
<keyword evidence="3" id="KW-1185">Reference proteome</keyword>